<evidence type="ECO:0000259" key="2">
    <source>
        <dbReference type="Pfam" id="PF13699"/>
    </source>
</evidence>
<reference evidence="3 4" key="1">
    <citation type="journal article" date="2010" name="Stand. Genomic Sci.">
        <title>Complete genome sequence of Haliangium ochraceum type strain (SMP-2).</title>
        <authorList>
            <consortium name="US DOE Joint Genome Institute (JGI-PGF)"/>
            <person name="Ivanova N."/>
            <person name="Daum C."/>
            <person name="Lang E."/>
            <person name="Abt B."/>
            <person name="Kopitz M."/>
            <person name="Saunders E."/>
            <person name="Lapidus A."/>
            <person name="Lucas S."/>
            <person name="Glavina Del Rio T."/>
            <person name="Nolan M."/>
            <person name="Tice H."/>
            <person name="Copeland A."/>
            <person name="Cheng J.F."/>
            <person name="Chen F."/>
            <person name="Bruce D."/>
            <person name="Goodwin L."/>
            <person name="Pitluck S."/>
            <person name="Mavromatis K."/>
            <person name="Pati A."/>
            <person name="Mikhailova N."/>
            <person name="Chen A."/>
            <person name="Palaniappan K."/>
            <person name="Land M."/>
            <person name="Hauser L."/>
            <person name="Chang Y.J."/>
            <person name="Jeffries C.D."/>
            <person name="Detter J.C."/>
            <person name="Brettin T."/>
            <person name="Rohde M."/>
            <person name="Goker M."/>
            <person name="Bristow J."/>
            <person name="Markowitz V."/>
            <person name="Eisen J.A."/>
            <person name="Hugenholtz P."/>
            <person name="Kyrpides N.C."/>
            <person name="Klenk H.P."/>
        </authorList>
    </citation>
    <scope>NUCLEOTIDE SEQUENCE [LARGE SCALE GENOMIC DNA]</scope>
    <source>
        <strain evidence="4">DSM 14365 / CIP 107738 / JCM 11303 / AJ 13395 / SMP-2</strain>
    </source>
</reference>
<organism evidence="3 4">
    <name type="scientific">Haliangium ochraceum (strain DSM 14365 / JCM 11303 / SMP-2)</name>
    <dbReference type="NCBI Taxonomy" id="502025"/>
    <lineage>
        <taxon>Bacteria</taxon>
        <taxon>Pseudomonadati</taxon>
        <taxon>Myxococcota</taxon>
        <taxon>Polyangia</taxon>
        <taxon>Haliangiales</taxon>
        <taxon>Kofleriaceae</taxon>
        <taxon>Haliangium</taxon>
    </lineage>
</organism>
<dbReference type="EMBL" id="CP001804">
    <property type="protein sequence ID" value="ACY14835.1"/>
    <property type="molecule type" value="Genomic_DNA"/>
</dbReference>
<evidence type="ECO:0000256" key="1">
    <source>
        <dbReference type="SAM" id="MobiDB-lite"/>
    </source>
</evidence>
<dbReference type="HOGENOM" id="CLU_373297_0_0_7"/>
<feature type="compositionally biased region" description="Basic residues" evidence="1">
    <location>
        <begin position="1"/>
        <end position="13"/>
    </location>
</feature>
<dbReference type="eggNOG" id="COG1652">
    <property type="taxonomic scope" value="Bacteria"/>
</dbReference>
<dbReference type="RefSeq" id="WP_012827443.1">
    <property type="nucleotide sequence ID" value="NC_013440.1"/>
</dbReference>
<feature type="domain" description="eCIS core" evidence="2">
    <location>
        <begin position="86"/>
        <end position="149"/>
    </location>
</feature>
<dbReference type="Proteomes" id="UP000001880">
    <property type="component" value="Chromosome"/>
</dbReference>
<evidence type="ECO:0000313" key="4">
    <source>
        <dbReference type="Proteomes" id="UP000001880"/>
    </source>
</evidence>
<gene>
    <name evidence="3" type="ordered locus">Hoch_2292</name>
</gene>
<feature type="compositionally biased region" description="Low complexity" evidence="1">
    <location>
        <begin position="49"/>
        <end position="62"/>
    </location>
</feature>
<dbReference type="InterPro" id="IPR025295">
    <property type="entry name" value="eCIS_core_dom"/>
</dbReference>
<dbReference type="OrthoDB" id="5400814at2"/>
<name>D0LI06_HALO1</name>
<sequence length="744" mass="79094">MSHSHTPRGGHRRSAPELGPGSANRFPRKQTRPGATTITSRMAGPSGPAVQRAATAGAGAQAPDQVRETAARGVSGSGAALPHYERIQAAFGTHDISGVRAHVGGAAGEASAAIGAEAYATGDRVAFRSPPDLHTAAHEAAHVVQQRAGVSLSGGVGQAGDSYERHADQVADAVVRGESAESLLGAGRGGAAAGQAVQRFGSREHKHLGDEGTRTDQGQARTVEIASGYFVSFGDLTAMAGDYFGSVDEIKRIAGNDGRGAGTREEIEYVRTVHVMGQKNAESSFSQTARDAVMARYYALAGNNSSHFTEPNGRPERTSLNNAGNYRDNHEQAIRQAAAAGAEGRSIDHALLCEGFASHYLTDAYAAGHVRTERISISDWWNPKVPMFWTNLKLFIAEQMAYYINDHATIGNVVSVQLLWEKIRASIESKGLPTLTFGDLVSGAVHDYDNHFGVGTQHGTLVGDEQLRDHEGHVILKQQGPGAPTRDPQATATENLAIAAVQVSAAEVEQAYQLGTSQTPEQIIATLRVQDGDTYAAEALWPQALPDSQQQATRPAWQQPDAQTLLAEPSMQRALTLFAQEKASSLDEALVFEDQTGVSAAVQRDAFKKRVTGPLSARPLSLLQEVINYTPNTGGGFAGSDSDDNAMEYAEMVSAEHAMYTLTTPQRTKLIADLVAGSCGDDEEQTIIKLLRTCSVSDMESIVTTLGRGRAADGIEFLDSGVDGGEWRSLKRVLGRSSILRPLL</sequence>
<dbReference type="KEGG" id="hoh:Hoch_2292"/>
<feature type="region of interest" description="Disordered" evidence="1">
    <location>
        <begin position="1"/>
        <end position="77"/>
    </location>
</feature>
<protein>
    <recommendedName>
        <fullName evidence="2">eCIS core domain-containing protein</fullName>
    </recommendedName>
</protein>
<dbReference type="AlphaFoldDB" id="D0LI06"/>
<proteinExistence type="predicted"/>
<evidence type="ECO:0000313" key="3">
    <source>
        <dbReference type="EMBL" id="ACY14835.1"/>
    </source>
</evidence>
<accession>D0LI06</accession>
<dbReference type="Pfam" id="PF13699">
    <property type="entry name" value="eCIS_core"/>
    <property type="match status" value="1"/>
</dbReference>
<keyword evidence="4" id="KW-1185">Reference proteome</keyword>